<keyword evidence="6 9" id="KW-0812">Transmembrane</keyword>
<feature type="domain" description="AprE-like long alpha-helical hairpin" evidence="10">
    <location>
        <begin position="94"/>
        <end position="282"/>
    </location>
</feature>
<evidence type="ECO:0000256" key="4">
    <source>
        <dbReference type="ARBA" id="ARBA00022475"/>
    </source>
</evidence>
<keyword evidence="5 9" id="KW-0997">Cell inner membrane</keyword>
<dbReference type="Proteomes" id="UP000298631">
    <property type="component" value="Chromosome"/>
</dbReference>
<sequence>MSQIPPPSAQDWPVRKPVMIGLATLFVLVVLIGGWSVMTTITGAIVASGRIEVEQNRQIVQHPDGGVVASIHVVESQPVKAGDLLLRLDGAALKSELAIVEGQFFEVLARRARLEAERDDKAQISFPAELVDATSHTPIKALMEGQRRLFAARKETVTQQLDQLAKRSAQIDSQITGIAAQSHAMDLQITLINQELQTQKDLLAKGLAQAPRLLSLQREAARLEGQAGELAATRAQSLGRITEIEIEVLKLAAARREEANTELRDIGTRELELAERRRALTERITRLDIVAPVSGIVLGLQVTTPRAVLRPADPVLYLIPQDRPLVIAAQVQPYHIDQIRVGQPAKLVFSAFPSRTTPELSGHITAVSADALTDQRTQMPYYRAEIIPNPGETEKLEGLTLIPGMPVEAFIRTQERTPLAYLLKPFADYFSRAFREE</sequence>
<keyword evidence="8 9" id="KW-0472">Membrane</keyword>
<dbReference type="Pfam" id="PF26002">
    <property type="entry name" value="Beta-barrel_AprE"/>
    <property type="match status" value="1"/>
</dbReference>
<keyword evidence="7 9" id="KW-1133">Transmembrane helix</keyword>
<dbReference type="PANTHER" id="PTHR30386">
    <property type="entry name" value="MEMBRANE FUSION SUBUNIT OF EMRAB-TOLC MULTIDRUG EFFLUX PUMP"/>
    <property type="match status" value="1"/>
</dbReference>
<organism evidence="12 13">
    <name type="scientific">Pseudorhodobacter turbinis</name>
    <dbReference type="NCBI Taxonomy" id="2500533"/>
    <lineage>
        <taxon>Bacteria</taxon>
        <taxon>Pseudomonadati</taxon>
        <taxon>Pseudomonadota</taxon>
        <taxon>Alphaproteobacteria</taxon>
        <taxon>Rhodobacterales</taxon>
        <taxon>Paracoccaceae</taxon>
        <taxon>Pseudorhodobacter</taxon>
    </lineage>
</organism>
<dbReference type="NCBIfam" id="TIGR01843">
    <property type="entry name" value="type_I_hlyD"/>
    <property type="match status" value="1"/>
</dbReference>
<evidence type="ECO:0000256" key="2">
    <source>
        <dbReference type="ARBA" id="ARBA00009477"/>
    </source>
</evidence>
<dbReference type="InterPro" id="IPR058982">
    <property type="entry name" value="Beta-barrel_AprE"/>
</dbReference>
<evidence type="ECO:0000256" key="9">
    <source>
        <dbReference type="RuleBase" id="RU365093"/>
    </source>
</evidence>
<dbReference type="Pfam" id="PF25994">
    <property type="entry name" value="HH_AprE"/>
    <property type="match status" value="1"/>
</dbReference>
<feature type="transmembrane region" description="Helical" evidence="9">
    <location>
        <begin position="20"/>
        <end position="47"/>
    </location>
</feature>
<gene>
    <name evidence="12" type="ORF">EOK75_11100</name>
</gene>
<evidence type="ECO:0000256" key="3">
    <source>
        <dbReference type="ARBA" id="ARBA00022448"/>
    </source>
</evidence>
<evidence type="ECO:0000256" key="5">
    <source>
        <dbReference type="ARBA" id="ARBA00022519"/>
    </source>
</evidence>
<evidence type="ECO:0000259" key="10">
    <source>
        <dbReference type="Pfam" id="PF25994"/>
    </source>
</evidence>
<evidence type="ECO:0000313" key="12">
    <source>
        <dbReference type="EMBL" id="QCO56229.1"/>
    </source>
</evidence>
<dbReference type="InterPro" id="IPR058781">
    <property type="entry name" value="HH_AprE-like"/>
</dbReference>
<dbReference type="GO" id="GO:0005886">
    <property type="term" value="C:plasma membrane"/>
    <property type="evidence" value="ECO:0007669"/>
    <property type="project" value="UniProtKB-SubCell"/>
</dbReference>
<keyword evidence="3 9" id="KW-0813">Transport</keyword>
<keyword evidence="4 9" id="KW-1003">Cell membrane</keyword>
<evidence type="ECO:0000256" key="8">
    <source>
        <dbReference type="ARBA" id="ARBA00023136"/>
    </source>
</evidence>
<evidence type="ECO:0000256" key="7">
    <source>
        <dbReference type="ARBA" id="ARBA00022989"/>
    </source>
</evidence>
<dbReference type="KEGG" id="pseb:EOK75_11100"/>
<comment type="similarity">
    <text evidence="2 9">Belongs to the membrane fusion protein (MFP) (TC 8.A.1) family.</text>
</comment>
<dbReference type="InterPro" id="IPR050739">
    <property type="entry name" value="MFP"/>
</dbReference>
<comment type="subcellular location">
    <subcellularLocation>
        <location evidence="1 9">Cell inner membrane</location>
        <topology evidence="1 9">Single-pass membrane protein</topology>
    </subcellularLocation>
</comment>
<accession>A0A4P8EH93</accession>
<name>A0A4P8EH93_9RHOB</name>
<dbReference type="Gene3D" id="2.40.30.170">
    <property type="match status" value="1"/>
</dbReference>
<protein>
    <recommendedName>
        <fullName evidence="9">Membrane fusion protein (MFP) family protein</fullName>
    </recommendedName>
</protein>
<evidence type="ECO:0000313" key="13">
    <source>
        <dbReference type="Proteomes" id="UP000298631"/>
    </source>
</evidence>
<evidence type="ECO:0000256" key="6">
    <source>
        <dbReference type="ARBA" id="ARBA00022692"/>
    </source>
</evidence>
<dbReference type="OrthoDB" id="9810980at2"/>
<keyword evidence="13" id="KW-1185">Reference proteome</keyword>
<dbReference type="AlphaFoldDB" id="A0A4P8EH93"/>
<dbReference type="InterPro" id="IPR010129">
    <property type="entry name" value="T1SS_HlyD"/>
</dbReference>
<dbReference type="PRINTS" id="PR01490">
    <property type="entry name" value="RTXTOXIND"/>
</dbReference>
<evidence type="ECO:0000259" key="11">
    <source>
        <dbReference type="Pfam" id="PF26002"/>
    </source>
</evidence>
<proteinExistence type="inferred from homology"/>
<dbReference type="RefSeq" id="WP_137194013.1">
    <property type="nucleotide sequence ID" value="NZ_CP039964.1"/>
</dbReference>
<dbReference type="PANTHER" id="PTHR30386:SF17">
    <property type="entry name" value="ALKALINE PROTEASE SECRETION PROTEIN APRE"/>
    <property type="match status" value="1"/>
</dbReference>
<feature type="domain" description="AprE-like beta-barrel" evidence="11">
    <location>
        <begin position="325"/>
        <end position="414"/>
    </location>
</feature>
<dbReference type="GO" id="GO:0015031">
    <property type="term" value="P:protein transport"/>
    <property type="evidence" value="ECO:0007669"/>
    <property type="project" value="InterPro"/>
</dbReference>
<dbReference type="EMBL" id="CP039964">
    <property type="protein sequence ID" value="QCO56229.1"/>
    <property type="molecule type" value="Genomic_DNA"/>
</dbReference>
<evidence type="ECO:0000256" key="1">
    <source>
        <dbReference type="ARBA" id="ARBA00004377"/>
    </source>
</evidence>
<reference evidence="12 13" key="1">
    <citation type="submission" date="2019-05" db="EMBL/GenBank/DDBJ databases">
        <title>Pseudorhodobacter turbinis sp. nov., isolated from the gut of the Korean turban shell.</title>
        <authorList>
            <person name="Jeong Y.-S."/>
            <person name="Kang W.-R."/>
            <person name="Bae J.-W."/>
        </authorList>
    </citation>
    <scope>NUCLEOTIDE SEQUENCE [LARGE SCALE GENOMIC DNA]</scope>
    <source>
        <strain evidence="12 13">S12M18</strain>
    </source>
</reference>